<evidence type="ECO:0000313" key="4">
    <source>
        <dbReference type="Proteomes" id="UP000184212"/>
    </source>
</evidence>
<dbReference type="AlphaFoldDB" id="A0A1M5RKB3"/>
<evidence type="ECO:0000313" key="3">
    <source>
        <dbReference type="EMBL" id="SHH26599.1"/>
    </source>
</evidence>
<dbReference type="SUPFAM" id="SSF48452">
    <property type="entry name" value="TPR-like"/>
    <property type="match status" value="1"/>
</dbReference>
<dbReference type="EMBL" id="FQWQ01000002">
    <property type="protein sequence ID" value="SHH26599.1"/>
    <property type="molecule type" value="Genomic_DNA"/>
</dbReference>
<dbReference type="RefSeq" id="WP_073136292.1">
    <property type="nucleotide sequence ID" value="NZ_FQWQ01000002.1"/>
</dbReference>
<evidence type="ECO:0000259" key="2">
    <source>
        <dbReference type="Pfam" id="PF19904"/>
    </source>
</evidence>
<keyword evidence="4" id="KW-1185">Reference proteome</keyword>
<feature type="transmembrane region" description="Helical" evidence="1">
    <location>
        <begin position="325"/>
        <end position="347"/>
    </location>
</feature>
<gene>
    <name evidence="3" type="ORF">SAMN04488109_3439</name>
</gene>
<dbReference type="Gene3D" id="1.25.40.10">
    <property type="entry name" value="Tetratricopeptide repeat domain"/>
    <property type="match status" value="1"/>
</dbReference>
<dbReference type="OrthoDB" id="1044679at2"/>
<organism evidence="3 4">
    <name type="scientific">Chryseolinea serpens</name>
    <dbReference type="NCBI Taxonomy" id="947013"/>
    <lineage>
        <taxon>Bacteria</taxon>
        <taxon>Pseudomonadati</taxon>
        <taxon>Bacteroidota</taxon>
        <taxon>Cytophagia</taxon>
        <taxon>Cytophagales</taxon>
        <taxon>Fulvivirgaceae</taxon>
        <taxon>Chryseolinea</taxon>
    </lineage>
</organism>
<dbReference type="InterPro" id="IPR011990">
    <property type="entry name" value="TPR-like_helical_dom_sf"/>
</dbReference>
<dbReference type="InterPro" id="IPR045957">
    <property type="entry name" value="DUF6377"/>
</dbReference>
<keyword evidence="1" id="KW-0812">Transmembrane</keyword>
<proteinExistence type="predicted"/>
<dbReference type="Proteomes" id="UP000184212">
    <property type="component" value="Unassembled WGS sequence"/>
</dbReference>
<keyword evidence="1" id="KW-0472">Membrane</keyword>
<accession>A0A1M5RKB3</accession>
<evidence type="ECO:0000256" key="1">
    <source>
        <dbReference type="SAM" id="Phobius"/>
    </source>
</evidence>
<dbReference type="STRING" id="947013.SAMN04488109_3439"/>
<protein>
    <recommendedName>
        <fullName evidence="2">DUF6377 domain-containing protein</fullName>
    </recommendedName>
</protein>
<name>A0A1M5RKB3_9BACT</name>
<feature type="domain" description="DUF6377" evidence="2">
    <location>
        <begin position="253"/>
        <end position="492"/>
    </location>
</feature>
<dbReference type="Pfam" id="PF19904">
    <property type="entry name" value="DUF6377"/>
    <property type="match status" value="1"/>
</dbReference>
<keyword evidence="1" id="KW-1133">Transmembrane helix</keyword>
<sequence>MRALLTIGFCLMLLAAGAESRTDSLLHELNATIARREAYLKEKQERIARYTAATREAKDAVLFDLYLKIYEEYKSFIYDSAFTYARKLQDIAYRTKDPIRITQAKLKSGFVLVSSGLFLEALDTLRSIRSRGLPDSTRREYNYLMARTCYDLSDFDRDDFYSRQYTDRGNRFMDSALLLTPPNSAHYKLLQGLKSTRLRDMRQAQQAFEEMISRYKVSDTDFAVAASTLSFIYFYSDQLQKSKEMLIRAAIADIRASTKETLATLNLADMLYKEGDIEGAYKYVKVAMEDANFYGARHRKVQIAAVYPIIEGKQLNIIESRRRMLFLYSTVITVLTLMTIVFAVIIYKQFQRLQIAKKTISEANDVLTETNHQLGDANKIKEEYIWYYFTTTAEYITKIDVLKKSLEMKLMTKKLEDLRFTVESINIKKEREELYHNFDMVFLKLFPDFVTIFNSFFNEEDRIHLKEDQLLNTELRIFALIRMGIHDNEKIAKILDYSVTTIYTYKTRIRNKSVLPNEEFEKKIMAIRAI</sequence>
<reference evidence="3 4" key="1">
    <citation type="submission" date="2016-11" db="EMBL/GenBank/DDBJ databases">
        <authorList>
            <person name="Jaros S."/>
            <person name="Januszkiewicz K."/>
            <person name="Wedrychowicz H."/>
        </authorList>
    </citation>
    <scope>NUCLEOTIDE SEQUENCE [LARGE SCALE GENOMIC DNA]</scope>
    <source>
        <strain evidence="3 4">DSM 24574</strain>
    </source>
</reference>